<dbReference type="AlphaFoldDB" id="A0A6N8DVZ1"/>
<evidence type="ECO:0000313" key="1">
    <source>
        <dbReference type="EMBL" id="MTV33034.1"/>
    </source>
</evidence>
<comment type="caution">
    <text evidence="1">The sequence shown here is derived from an EMBL/GenBank/DDBJ whole genome shotgun (WGS) entry which is preliminary data.</text>
</comment>
<sequence>MAKQVTIQLIGEPIKSHSGPVTAVTLREPRYSEYSELGEPARWAVKDGVSIRIENDDAIKGYIERCVVAPADSLLLDQAELVDAMRIKEGMLGFFWEARAKISSNSSSSSS</sequence>
<dbReference type="EMBL" id="WNKS01000025">
    <property type="protein sequence ID" value="MTV33034.1"/>
    <property type="molecule type" value="Genomic_DNA"/>
</dbReference>
<protein>
    <recommendedName>
        <fullName evidence="3">Phage tail assembly chaperone protein, E, or 41 or 14</fullName>
    </recommendedName>
</protein>
<dbReference type="OrthoDB" id="7998904at2"/>
<name>A0A6N8DVZ1_RHOAC</name>
<evidence type="ECO:0008006" key="3">
    <source>
        <dbReference type="Google" id="ProtNLM"/>
    </source>
</evidence>
<dbReference type="RefSeq" id="WP_155447715.1">
    <property type="nucleotide sequence ID" value="NZ_JAOQNR010000024.1"/>
</dbReference>
<dbReference type="Proteomes" id="UP000439113">
    <property type="component" value="Unassembled WGS sequence"/>
</dbReference>
<reference evidence="1 2" key="1">
    <citation type="submission" date="2019-11" db="EMBL/GenBank/DDBJ databases">
        <title>Whole-genome sequence of a Rhodoblastus acidophilus DSM 142.</title>
        <authorList>
            <person name="Kyndt J.A."/>
            <person name="Meyer T.E."/>
        </authorList>
    </citation>
    <scope>NUCLEOTIDE SEQUENCE [LARGE SCALE GENOMIC DNA]</scope>
    <source>
        <strain evidence="1 2">DSM 142</strain>
    </source>
</reference>
<accession>A0A6N8DVZ1</accession>
<evidence type="ECO:0000313" key="2">
    <source>
        <dbReference type="Proteomes" id="UP000439113"/>
    </source>
</evidence>
<proteinExistence type="predicted"/>
<organism evidence="1 2">
    <name type="scientific">Rhodoblastus acidophilus</name>
    <name type="common">Rhodopseudomonas acidophila</name>
    <dbReference type="NCBI Taxonomy" id="1074"/>
    <lineage>
        <taxon>Bacteria</taxon>
        <taxon>Pseudomonadati</taxon>
        <taxon>Pseudomonadota</taxon>
        <taxon>Alphaproteobacteria</taxon>
        <taxon>Hyphomicrobiales</taxon>
        <taxon>Rhodoblastaceae</taxon>
        <taxon>Rhodoblastus</taxon>
    </lineage>
</organism>
<gene>
    <name evidence="1" type="ORF">GJ654_18805</name>
</gene>